<gene>
    <name evidence="5" type="ORF">TCHU04912_LOCUS9344</name>
    <name evidence="6" type="ORF">TCHU04912_LOCUS9345</name>
</gene>
<dbReference type="InterPro" id="IPR036424">
    <property type="entry name" value="UPP_synth-like_sf"/>
</dbReference>
<keyword evidence="3" id="KW-0460">Magnesium</keyword>
<sequence length="283" mass="31672">MTSCNPSPCGDATTMLLSRVKKLLCFAMYLQEWGRMLLSWAVRARPLPHHVAFVMDGNRRFAMHNRLPKAQGHRAGYATLVDALEWCLDLGINYVTVYAFSVDNFRRPKSEVGDLMSLASDKLEELMQEREIIHRHGIQVRVIGELQLLPLSVQKAAAKVMAETAKNCGGVLNICFSYTSQNEIVTAARSVVRCVGTGELSLSDVGDDILFSSLHTSDCPRVDLLVRTSGETRLSDFLLWQASHASLEFTTVLWPEFSFHTLIALIAKFQRSQASKDVVYLFT</sequence>
<dbReference type="EMBL" id="HBGG01018198">
    <property type="protein sequence ID" value="CAD9207109.1"/>
    <property type="molecule type" value="Transcribed_RNA"/>
</dbReference>
<evidence type="ECO:0000256" key="2">
    <source>
        <dbReference type="ARBA" id="ARBA00022679"/>
    </source>
</evidence>
<dbReference type="GO" id="GO:0005783">
    <property type="term" value="C:endoplasmic reticulum"/>
    <property type="evidence" value="ECO:0007669"/>
    <property type="project" value="TreeGrafter"/>
</dbReference>
<proteinExistence type="inferred from homology"/>
<organism evidence="5">
    <name type="scientific">Tetraselmis chuii</name>
    <dbReference type="NCBI Taxonomy" id="63592"/>
    <lineage>
        <taxon>Eukaryota</taxon>
        <taxon>Viridiplantae</taxon>
        <taxon>Chlorophyta</taxon>
        <taxon>core chlorophytes</taxon>
        <taxon>Chlorodendrophyceae</taxon>
        <taxon>Chlorodendrales</taxon>
        <taxon>Chlorodendraceae</taxon>
        <taxon>Tetraselmis</taxon>
    </lineage>
</organism>
<dbReference type="EMBL" id="HBGG01018197">
    <property type="protein sequence ID" value="CAD9207108.1"/>
    <property type="molecule type" value="Transcribed_RNA"/>
</dbReference>
<dbReference type="EC" id="2.5.1.-" evidence="4"/>
<dbReference type="PANTHER" id="PTHR10291:SF43">
    <property type="entry name" value="DEHYDRODOLICHYL DIPHOSPHATE SYNTHASE COMPLEX SUBUNIT DHDDS"/>
    <property type="match status" value="1"/>
</dbReference>
<dbReference type="Gene3D" id="3.40.1180.10">
    <property type="entry name" value="Decaprenyl diphosphate synthase-like"/>
    <property type="match status" value="1"/>
</dbReference>
<dbReference type="FunFam" id="3.40.1180.10:FF:000005">
    <property type="entry name" value="Alkyl transferase"/>
    <property type="match status" value="1"/>
</dbReference>
<dbReference type="Pfam" id="PF01255">
    <property type="entry name" value="Prenyltransf"/>
    <property type="match status" value="1"/>
</dbReference>
<dbReference type="PANTHER" id="PTHR10291">
    <property type="entry name" value="DEHYDRODOLICHYL DIPHOSPHATE SYNTHASE FAMILY MEMBER"/>
    <property type="match status" value="1"/>
</dbReference>
<evidence type="ECO:0000256" key="4">
    <source>
        <dbReference type="RuleBase" id="RU363018"/>
    </source>
</evidence>
<dbReference type="GO" id="GO:0016094">
    <property type="term" value="P:polyprenol biosynthetic process"/>
    <property type="evidence" value="ECO:0007669"/>
    <property type="project" value="TreeGrafter"/>
</dbReference>
<dbReference type="HAMAP" id="MF_01139">
    <property type="entry name" value="ISPT"/>
    <property type="match status" value="1"/>
</dbReference>
<dbReference type="GO" id="GO:0045547">
    <property type="term" value="F:ditrans,polycis-polyprenyl diphosphate synthase [(2E,6E)-farnesyl diphosphate specific] activity"/>
    <property type="evidence" value="ECO:0007669"/>
    <property type="project" value="TreeGrafter"/>
</dbReference>
<dbReference type="AlphaFoldDB" id="A0A6U1H2M0"/>
<dbReference type="PROSITE" id="PS01066">
    <property type="entry name" value="UPP_SYNTHASE"/>
    <property type="match status" value="1"/>
</dbReference>
<reference evidence="5" key="1">
    <citation type="submission" date="2021-01" db="EMBL/GenBank/DDBJ databases">
        <authorList>
            <person name="Corre E."/>
            <person name="Pelletier E."/>
            <person name="Niang G."/>
            <person name="Scheremetjew M."/>
            <person name="Finn R."/>
            <person name="Kale V."/>
            <person name="Holt S."/>
            <person name="Cochrane G."/>
            <person name="Meng A."/>
            <person name="Brown T."/>
            <person name="Cohen L."/>
        </authorList>
    </citation>
    <scope>NUCLEOTIDE SEQUENCE</scope>
    <source>
        <strain evidence="5">PLY429</strain>
    </source>
</reference>
<evidence type="ECO:0000313" key="5">
    <source>
        <dbReference type="EMBL" id="CAD9207108.1"/>
    </source>
</evidence>
<comment type="similarity">
    <text evidence="1 4">Belongs to the UPP synthase family.</text>
</comment>
<protein>
    <recommendedName>
        <fullName evidence="4">Alkyl transferase</fullName>
        <ecNumber evidence="4">2.5.1.-</ecNumber>
    </recommendedName>
</protein>
<dbReference type="InterPro" id="IPR001441">
    <property type="entry name" value="UPP_synth-like"/>
</dbReference>
<dbReference type="SUPFAM" id="SSF64005">
    <property type="entry name" value="Undecaprenyl diphosphate synthase"/>
    <property type="match status" value="1"/>
</dbReference>
<dbReference type="NCBIfam" id="TIGR00055">
    <property type="entry name" value="uppS"/>
    <property type="match status" value="1"/>
</dbReference>
<dbReference type="InterPro" id="IPR018520">
    <property type="entry name" value="UPP_synth-like_CS"/>
</dbReference>
<keyword evidence="2 4" id="KW-0808">Transferase</keyword>
<accession>A0A6U1H2M0</accession>
<evidence type="ECO:0000313" key="6">
    <source>
        <dbReference type="EMBL" id="CAD9207109.1"/>
    </source>
</evidence>
<name>A0A6U1H2M0_9CHLO</name>
<evidence type="ECO:0000256" key="1">
    <source>
        <dbReference type="ARBA" id="ARBA00005432"/>
    </source>
</evidence>
<dbReference type="CDD" id="cd00475">
    <property type="entry name" value="Cis_IPPS"/>
    <property type="match status" value="1"/>
</dbReference>
<evidence type="ECO:0000256" key="3">
    <source>
        <dbReference type="ARBA" id="ARBA00022842"/>
    </source>
</evidence>